<evidence type="ECO:0000256" key="1">
    <source>
        <dbReference type="ARBA" id="ARBA00022603"/>
    </source>
</evidence>
<dbReference type="Gene3D" id="3.40.50.150">
    <property type="entry name" value="Vaccinia Virus protein VP39"/>
    <property type="match status" value="1"/>
</dbReference>
<dbReference type="Pfam" id="PF01596">
    <property type="entry name" value="Methyltransf_3"/>
    <property type="match status" value="1"/>
</dbReference>
<dbReference type="EMBL" id="CAFAAW010000012">
    <property type="protein sequence ID" value="CAB4804989.1"/>
    <property type="molecule type" value="Genomic_DNA"/>
</dbReference>
<accession>A0A6J5YV20</accession>
<gene>
    <name evidence="5" type="ORF">UFOPK3120_00219</name>
    <name evidence="6" type="ORF">UFOPK3935_00020</name>
    <name evidence="4" type="ORF">UFOPK4171_00228</name>
    <name evidence="7" type="ORF">UFOPK4442_00005</name>
</gene>
<dbReference type="CDD" id="cd02440">
    <property type="entry name" value="AdoMet_MTases"/>
    <property type="match status" value="1"/>
</dbReference>
<keyword evidence="2" id="KW-0808">Transferase</keyword>
<evidence type="ECO:0000313" key="7">
    <source>
        <dbReference type="EMBL" id="CAB5140057.1"/>
    </source>
</evidence>
<dbReference type="GO" id="GO:0032259">
    <property type="term" value="P:methylation"/>
    <property type="evidence" value="ECO:0007669"/>
    <property type="project" value="UniProtKB-KW"/>
</dbReference>
<evidence type="ECO:0000313" key="5">
    <source>
        <dbReference type="EMBL" id="CAB4804989.1"/>
    </source>
</evidence>
<dbReference type="GO" id="GO:0008757">
    <property type="term" value="F:S-adenosylmethionine-dependent methyltransferase activity"/>
    <property type="evidence" value="ECO:0007669"/>
    <property type="project" value="TreeGrafter"/>
</dbReference>
<dbReference type="AlphaFoldDB" id="A0A6J5YV20"/>
<protein>
    <submittedName>
        <fullName evidence="4">Unannotated protein</fullName>
    </submittedName>
</protein>
<proteinExistence type="predicted"/>
<dbReference type="SUPFAM" id="SSF53335">
    <property type="entry name" value="S-adenosyl-L-methionine-dependent methyltransferases"/>
    <property type="match status" value="1"/>
</dbReference>
<dbReference type="InterPro" id="IPR050362">
    <property type="entry name" value="Cation-dep_OMT"/>
</dbReference>
<evidence type="ECO:0000256" key="3">
    <source>
        <dbReference type="ARBA" id="ARBA00022691"/>
    </source>
</evidence>
<evidence type="ECO:0000313" key="6">
    <source>
        <dbReference type="EMBL" id="CAB4970034.1"/>
    </source>
</evidence>
<dbReference type="EMBL" id="CAFBOH010000001">
    <property type="protein sequence ID" value="CAB4970034.1"/>
    <property type="molecule type" value="Genomic_DNA"/>
</dbReference>
<dbReference type="GO" id="GO:0008171">
    <property type="term" value="F:O-methyltransferase activity"/>
    <property type="evidence" value="ECO:0007669"/>
    <property type="project" value="InterPro"/>
</dbReference>
<dbReference type="PANTHER" id="PTHR10509">
    <property type="entry name" value="O-METHYLTRANSFERASE-RELATED"/>
    <property type="match status" value="1"/>
</dbReference>
<evidence type="ECO:0000313" key="4">
    <source>
        <dbReference type="EMBL" id="CAB4334121.1"/>
    </source>
</evidence>
<reference evidence="4" key="1">
    <citation type="submission" date="2020-05" db="EMBL/GenBank/DDBJ databases">
        <authorList>
            <person name="Chiriac C."/>
            <person name="Salcher M."/>
            <person name="Ghai R."/>
            <person name="Kavagutti S V."/>
        </authorList>
    </citation>
    <scope>NUCLEOTIDE SEQUENCE</scope>
</reference>
<dbReference type="InterPro" id="IPR002935">
    <property type="entry name" value="SAM_O-MeTrfase"/>
</dbReference>
<name>A0A6J5YV20_9ZZZZ</name>
<evidence type="ECO:0000256" key="2">
    <source>
        <dbReference type="ARBA" id="ARBA00022679"/>
    </source>
</evidence>
<keyword evidence="3" id="KW-0949">S-adenosyl-L-methionine</keyword>
<dbReference type="EMBL" id="CAFBSA010000001">
    <property type="protein sequence ID" value="CAB5140057.1"/>
    <property type="molecule type" value="Genomic_DNA"/>
</dbReference>
<dbReference type="PANTHER" id="PTHR10509:SF85">
    <property type="entry name" value="O-METHYLTRANSFERASE RV1220C-RELATED"/>
    <property type="match status" value="1"/>
</dbReference>
<dbReference type="PROSITE" id="PS51682">
    <property type="entry name" value="SAM_OMT_I"/>
    <property type="match status" value="1"/>
</dbReference>
<keyword evidence="1" id="KW-0489">Methyltransferase</keyword>
<dbReference type="EMBL" id="CAESAM010000011">
    <property type="protein sequence ID" value="CAB4334121.1"/>
    <property type="molecule type" value="Genomic_DNA"/>
</dbReference>
<sequence>MSSFIPARGDMNAFAENFAHEDYFMQLARKNGEEVGVVDPTAAVGNLLKFATQLTGAKSVVEIGTSSGVSGLWILQGLPNDGVLTTIDAEREHSKIARTVFEEADIPATKYRIITGNLIDVVGKLADNSYELVVTRDAMDLFEIVQESYRLLKAGGLLVIDQALSDGKVADTTQRDPESIARRDVIKVIKEDTRWNSSVIPIGAGVLVANKLA</sequence>
<organism evidence="4">
    <name type="scientific">freshwater metagenome</name>
    <dbReference type="NCBI Taxonomy" id="449393"/>
    <lineage>
        <taxon>unclassified sequences</taxon>
        <taxon>metagenomes</taxon>
        <taxon>ecological metagenomes</taxon>
    </lineage>
</organism>
<dbReference type="InterPro" id="IPR029063">
    <property type="entry name" value="SAM-dependent_MTases_sf"/>
</dbReference>